<dbReference type="EMBL" id="CP100355">
    <property type="protein sequence ID" value="UTF54039.1"/>
    <property type="molecule type" value="Genomic_DNA"/>
</dbReference>
<evidence type="ECO:0000313" key="2">
    <source>
        <dbReference type="EMBL" id="UTF54039.1"/>
    </source>
</evidence>
<dbReference type="Proteomes" id="UP001056855">
    <property type="component" value="Chromosome"/>
</dbReference>
<protein>
    <submittedName>
        <fullName evidence="2">Uncharacterized protein</fullName>
    </submittedName>
</protein>
<sequence length="95" mass="10451">MSDRSVSTIESALERATDLETDEALAVLEDAHRKLADLDDSQLQEADLDVDLEGHTSPREALETRIEQRIREIKNRDAYDGGLGSAMNPGDDDAP</sequence>
<feature type="region of interest" description="Disordered" evidence="1">
    <location>
        <begin position="73"/>
        <end position="95"/>
    </location>
</feature>
<evidence type="ECO:0000256" key="1">
    <source>
        <dbReference type="SAM" id="MobiDB-lite"/>
    </source>
</evidence>
<accession>A0A9E7STU0</accession>
<dbReference type="RefSeq" id="WP_254158549.1">
    <property type="nucleotide sequence ID" value="NZ_CP100355.1"/>
</dbReference>
<gene>
    <name evidence="2" type="ORF">NGM29_01760</name>
</gene>
<dbReference type="KEGG" id="sawl:NGM29_01760"/>
<keyword evidence="3" id="KW-1185">Reference proteome</keyword>
<evidence type="ECO:0000313" key="3">
    <source>
        <dbReference type="Proteomes" id="UP001056855"/>
    </source>
</evidence>
<dbReference type="AlphaFoldDB" id="A0A9E7STU0"/>
<proteinExistence type="predicted"/>
<organism evidence="2 3">
    <name type="scientific">Natronosalvus rutilus</name>
    <dbReference type="NCBI Taxonomy" id="2953753"/>
    <lineage>
        <taxon>Archaea</taxon>
        <taxon>Methanobacteriati</taxon>
        <taxon>Methanobacteriota</taxon>
        <taxon>Stenosarchaea group</taxon>
        <taxon>Halobacteria</taxon>
        <taxon>Halobacteriales</taxon>
        <taxon>Natrialbaceae</taxon>
        <taxon>Natronosalvus</taxon>
    </lineage>
</organism>
<reference evidence="2" key="1">
    <citation type="submission" date="2022-06" db="EMBL/GenBank/DDBJ databases">
        <title>Diverse halophilic archaea isolated from saline environments.</title>
        <authorList>
            <person name="Cui H.-L."/>
        </authorList>
    </citation>
    <scope>NUCLEOTIDE SEQUENCE</scope>
    <source>
        <strain evidence="2">WLHS1</strain>
    </source>
</reference>
<dbReference type="GeneID" id="73288732"/>
<name>A0A9E7STU0_9EURY</name>